<protein>
    <recommendedName>
        <fullName evidence="9">RNA polymerase subunit sigma-70</fullName>
    </recommendedName>
</protein>
<dbReference type="RefSeq" id="WP_095349358.1">
    <property type="nucleotide sequence ID" value="NZ_JAKVNI010000001.1"/>
</dbReference>
<dbReference type="NCBIfam" id="TIGR02937">
    <property type="entry name" value="sigma70-ECF"/>
    <property type="match status" value="1"/>
</dbReference>
<dbReference type="SUPFAM" id="SSF88659">
    <property type="entry name" value="Sigma3 and sigma4 domains of RNA polymerase sigma factors"/>
    <property type="match status" value="1"/>
</dbReference>
<keyword evidence="4" id="KW-0804">Transcription</keyword>
<dbReference type="EMBL" id="NCXK01000003">
    <property type="protein sequence ID" value="PAK78695.1"/>
    <property type="molecule type" value="Genomic_DNA"/>
</dbReference>
<dbReference type="InterPro" id="IPR007627">
    <property type="entry name" value="RNA_pol_sigma70_r2"/>
</dbReference>
<dbReference type="InterPro" id="IPR014284">
    <property type="entry name" value="RNA_pol_sigma-70_dom"/>
</dbReference>
<evidence type="ECO:0000313" key="8">
    <source>
        <dbReference type="Proteomes" id="UP000216151"/>
    </source>
</evidence>
<proteinExistence type="inferred from homology"/>
<name>A0A269XZL9_9PROT</name>
<dbReference type="Gene3D" id="1.10.10.10">
    <property type="entry name" value="Winged helix-like DNA-binding domain superfamily/Winged helix DNA-binding domain"/>
    <property type="match status" value="1"/>
</dbReference>
<feature type="domain" description="RNA polymerase sigma factor 70 region 4 type 2" evidence="6">
    <location>
        <begin position="112"/>
        <end position="158"/>
    </location>
</feature>
<evidence type="ECO:0000256" key="2">
    <source>
        <dbReference type="ARBA" id="ARBA00023015"/>
    </source>
</evidence>
<dbReference type="GO" id="GO:0016987">
    <property type="term" value="F:sigma factor activity"/>
    <property type="evidence" value="ECO:0007669"/>
    <property type="project" value="UniProtKB-KW"/>
</dbReference>
<dbReference type="SUPFAM" id="SSF88946">
    <property type="entry name" value="Sigma2 domain of RNA polymerase sigma factors"/>
    <property type="match status" value="1"/>
</dbReference>
<comment type="similarity">
    <text evidence="1">Belongs to the sigma-70 factor family. ECF subfamily.</text>
</comment>
<keyword evidence="8" id="KW-1185">Reference proteome</keyword>
<evidence type="ECO:0008006" key="9">
    <source>
        <dbReference type="Google" id="ProtNLM"/>
    </source>
</evidence>
<keyword evidence="3" id="KW-0731">Sigma factor</keyword>
<evidence type="ECO:0000256" key="4">
    <source>
        <dbReference type="ARBA" id="ARBA00023163"/>
    </source>
</evidence>
<keyword evidence="2" id="KW-0805">Transcription regulation</keyword>
<organism evidence="7 8">
    <name type="scientific">Acetobacter fabarum</name>
    <dbReference type="NCBI Taxonomy" id="483199"/>
    <lineage>
        <taxon>Bacteria</taxon>
        <taxon>Pseudomonadati</taxon>
        <taxon>Pseudomonadota</taxon>
        <taxon>Alphaproteobacteria</taxon>
        <taxon>Acetobacterales</taxon>
        <taxon>Acetobacteraceae</taxon>
        <taxon>Acetobacter</taxon>
    </lineage>
</organism>
<dbReference type="GO" id="GO:0006352">
    <property type="term" value="P:DNA-templated transcription initiation"/>
    <property type="evidence" value="ECO:0007669"/>
    <property type="project" value="InterPro"/>
</dbReference>
<dbReference type="PANTHER" id="PTHR43133">
    <property type="entry name" value="RNA POLYMERASE ECF-TYPE SIGMA FACTO"/>
    <property type="match status" value="1"/>
</dbReference>
<reference evidence="7 8" key="1">
    <citation type="submission" date="2017-04" db="EMBL/GenBank/DDBJ databases">
        <title>Kefir bacterial isolates.</title>
        <authorList>
            <person name="Kim Y."/>
            <person name="Blasche S."/>
            <person name="Patil K.R."/>
        </authorList>
    </citation>
    <scope>NUCLEOTIDE SEQUENCE [LARGE SCALE GENOMIC DNA]</scope>
    <source>
        <strain evidence="7 8">KR</strain>
    </source>
</reference>
<dbReference type="Gene3D" id="1.10.1740.10">
    <property type="match status" value="1"/>
</dbReference>
<dbReference type="PANTHER" id="PTHR43133:SF63">
    <property type="entry name" value="RNA POLYMERASE SIGMA FACTOR FECI-RELATED"/>
    <property type="match status" value="1"/>
</dbReference>
<dbReference type="GeneID" id="91557426"/>
<dbReference type="InterPro" id="IPR013249">
    <property type="entry name" value="RNA_pol_sigma70_r4_t2"/>
</dbReference>
<evidence type="ECO:0000256" key="1">
    <source>
        <dbReference type="ARBA" id="ARBA00010641"/>
    </source>
</evidence>
<dbReference type="Proteomes" id="UP000216151">
    <property type="component" value="Unassembled WGS sequence"/>
</dbReference>
<feature type="domain" description="RNA polymerase sigma-70 region 2" evidence="5">
    <location>
        <begin position="20"/>
        <end position="77"/>
    </location>
</feature>
<dbReference type="InterPro" id="IPR013325">
    <property type="entry name" value="RNA_pol_sigma_r2"/>
</dbReference>
<accession>A0A269XZL9</accession>
<dbReference type="GO" id="GO:0003677">
    <property type="term" value="F:DNA binding"/>
    <property type="evidence" value="ECO:0007669"/>
    <property type="project" value="InterPro"/>
</dbReference>
<dbReference type="Pfam" id="PF04542">
    <property type="entry name" value="Sigma70_r2"/>
    <property type="match status" value="1"/>
</dbReference>
<sequence>MRSNAFTLSQLLISQRSVFVRMVKQIVGSRPEAEDVVQGLWIKLQGVEDDRSIENPQPYLVRLALNSAKTHKMRLKRHDQAKQDAQDLLHGSRESFSPERVTMGREDIEHMDNVIRALPERTRYILYLNRIQGVPQQRIAVELGISTTSVERHMRRALDSIALSRDAGPS</sequence>
<gene>
    <name evidence="7" type="ORF">B8X00_04390</name>
</gene>
<evidence type="ECO:0000259" key="6">
    <source>
        <dbReference type="Pfam" id="PF08281"/>
    </source>
</evidence>
<evidence type="ECO:0000256" key="3">
    <source>
        <dbReference type="ARBA" id="ARBA00023082"/>
    </source>
</evidence>
<dbReference type="OrthoDB" id="9794372at2"/>
<comment type="caution">
    <text evidence="7">The sequence shown here is derived from an EMBL/GenBank/DDBJ whole genome shotgun (WGS) entry which is preliminary data.</text>
</comment>
<dbReference type="InterPro" id="IPR036388">
    <property type="entry name" value="WH-like_DNA-bd_sf"/>
</dbReference>
<evidence type="ECO:0000313" key="7">
    <source>
        <dbReference type="EMBL" id="PAK78695.1"/>
    </source>
</evidence>
<dbReference type="Pfam" id="PF08281">
    <property type="entry name" value="Sigma70_r4_2"/>
    <property type="match status" value="1"/>
</dbReference>
<dbReference type="InterPro" id="IPR013324">
    <property type="entry name" value="RNA_pol_sigma_r3/r4-like"/>
</dbReference>
<dbReference type="AlphaFoldDB" id="A0A269XZL9"/>
<evidence type="ECO:0000259" key="5">
    <source>
        <dbReference type="Pfam" id="PF04542"/>
    </source>
</evidence>
<dbReference type="InterPro" id="IPR039425">
    <property type="entry name" value="RNA_pol_sigma-70-like"/>
</dbReference>